<evidence type="ECO:0000256" key="1">
    <source>
        <dbReference type="SAM" id="Phobius"/>
    </source>
</evidence>
<feature type="transmembrane region" description="Helical" evidence="1">
    <location>
        <begin position="45"/>
        <end position="64"/>
    </location>
</feature>
<sequence>MTLDPLTAAAPAVQLHVAAVVVAIAFTPVQWLARRGGRVHRVSGRIWIATMVVVALSSMFIHQLRLWGPFSPIHLLSAGTLVGLAYALGQARRGNIRAHRRAMTIIVAGALVGAGVFTLAPGRILHAVLSGP</sequence>
<dbReference type="Pfam" id="PF10067">
    <property type="entry name" value="DUF2306"/>
    <property type="match status" value="1"/>
</dbReference>
<keyword evidence="3" id="KW-1185">Reference proteome</keyword>
<feature type="transmembrane region" description="Helical" evidence="1">
    <location>
        <begin position="70"/>
        <end position="89"/>
    </location>
</feature>
<reference evidence="2" key="1">
    <citation type="journal article" date="2014" name="Int. J. Syst. Evol. Microbiol.">
        <title>Complete genome sequence of Corynebacterium casei LMG S-19264T (=DSM 44701T), isolated from a smear-ripened cheese.</title>
        <authorList>
            <consortium name="US DOE Joint Genome Institute (JGI-PGF)"/>
            <person name="Walter F."/>
            <person name="Albersmeier A."/>
            <person name="Kalinowski J."/>
            <person name="Ruckert C."/>
        </authorList>
    </citation>
    <scope>NUCLEOTIDE SEQUENCE</scope>
    <source>
        <strain evidence="2">CGMCC 1.12214</strain>
    </source>
</reference>
<dbReference type="EMBL" id="BMES01000002">
    <property type="protein sequence ID" value="GGH21469.1"/>
    <property type="molecule type" value="Genomic_DNA"/>
</dbReference>
<keyword evidence="1" id="KW-0812">Transmembrane</keyword>
<evidence type="ECO:0000313" key="3">
    <source>
        <dbReference type="Proteomes" id="UP000603912"/>
    </source>
</evidence>
<protein>
    <submittedName>
        <fullName evidence="2">Membrane protein</fullName>
    </submittedName>
</protein>
<feature type="transmembrane region" description="Helical" evidence="1">
    <location>
        <begin position="12"/>
        <end position="33"/>
    </location>
</feature>
<gene>
    <name evidence="2" type="ORF">GCM10007036_25770</name>
</gene>
<organism evidence="2 3">
    <name type="scientific">Alsobacter metallidurans</name>
    <dbReference type="NCBI Taxonomy" id="340221"/>
    <lineage>
        <taxon>Bacteria</taxon>
        <taxon>Pseudomonadati</taxon>
        <taxon>Pseudomonadota</taxon>
        <taxon>Alphaproteobacteria</taxon>
        <taxon>Hyphomicrobiales</taxon>
        <taxon>Alsobacteraceae</taxon>
        <taxon>Alsobacter</taxon>
    </lineage>
</organism>
<evidence type="ECO:0000313" key="2">
    <source>
        <dbReference type="EMBL" id="GGH21469.1"/>
    </source>
</evidence>
<comment type="caution">
    <text evidence="2">The sequence shown here is derived from an EMBL/GenBank/DDBJ whole genome shotgun (WGS) entry which is preliminary data.</text>
</comment>
<dbReference type="AlphaFoldDB" id="A0A917I857"/>
<reference evidence="2" key="2">
    <citation type="submission" date="2020-09" db="EMBL/GenBank/DDBJ databases">
        <authorList>
            <person name="Sun Q."/>
            <person name="Zhou Y."/>
        </authorList>
    </citation>
    <scope>NUCLEOTIDE SEQUENCE</scope>
    <source>
        <strain evidence="2">CGMCC 1.12214</strain>
    </source>
</reference>
<keyword evidence="1" id="KW-1133">Transmembrane helix</keyword>
<dbReference type="InterPro" id="IPR018750">
    <property type="entry name" value="DUF2306_membrane"/>
</dbReference>
<name>A0A917I857_9HYPH</name>
<dbReference type="Proteomes" id="UP000603912">
    <property type="component" value="Unassembled WGS sequence"/>
</dbReference>
<keyword evidence="1" id="KW-0472">Membrane</keyword>
<proteinExistence type="predicted"/>
<accession>A0A917I857</accession>
<feature type="transmembrane region" description="Helical" evidence="1">
    <location>
        <begin position="101"/>
        <end position="120"/>
    </location>
</feature>